<dbReference type="Proteomes" id="UP001064879">
    <property type="component" value="Chromosome"/>
</dbReference>
<evidence type="ECO:0000313" key="2">
    <source>
        <dbReference type="EMBL" id="UVI35737.1"/>
    </source>
</evidence>
<organism evidence="2 3">
    <name type="scientific">Brevibacterium spongiae</name>
    <dbReference type="NCBI Taxonomy" id="2909672"/>
    <lineage>
        <taxon>Bacteria</taxon>
        <taxon>Bacillati</taxon>
        <taxon>Actinomycetota</taxon>
        <taxon>Actinomycetes</taxon>
        <taxon>Micrococcales</taxon>
        <taxon>Brevibacteriaceae</taxon>
        <taxon>Brevibacterium</taxon>
    </lineage>
</organism>
<gene>
    <name evidence="2" type="ORF">L1F31_16720</name>
</gene>
<keyword evidence="1" id="KW-0812">Transmembrane</keyword>
<protein>
    <submittedName>
        <fullName evidence="2">DUF4097 domain-containing protein</fullName>
    </submittedName>
</protein>
<accession>A0ABY5SMP1</accession>
<proteinExistence type="predicted"/>
<evidence type="ECO:0000313" key="3">
    <source>
        <dbReference type="Proteomes" id="UP001064879"/>
    </source>
</evidence>
<keyword evidence="1" id="KW-1133">Transmembrane helix</keyword>
<keyword evidence="1" id="KW-0472">Membrane</keyword>
<keyword evidence="3" id="KW-1185">Reference proteome</keyword>
<sequence>MPATVRISESARLGLRVTLIILAAVVLLIPVIVTTAHGASRLNYGKIEANETLPGAMQELKIKLGTGASVDIKTANIAEPTVELTATGPRDSSADLKVKNRDSVAEVVLANRQKLENARMTVTVPTDIAGDLKLDLDGNYGQFDVNGRYSEIFADTDGGALSISGQADRLHTSTDWGATSLEGTFKTVEAKTGVGAIDGEDLTVTDRLEAVTSTGTIDLDFADETVPAGGITTKTDEGSIELLLPNLKLANERSDEDFLYRINAKSNDGSVELASDLKKFDVSKDPKDAEGKTLVPISATADTGMVTVNQN</sequence>
<dbReference type="RefSeq" id="WP_265418352.1">
    <property type="nucleotide sequence ID" value="NZ_CP093443.1"/>
</dbReference>
<reference evidence="2" key="1">
    <citation type="submission" date="2022-03" db="EMBL/GenBank/DDBJ databases">
        <title>Brevibacterium spongiae sp. nov., isolated from marine sponge.</title>
        <authorList>
            <person name="Li Z."/>
            <person name="Zhang M."/>
        </authorList>
    </citation>
    <scope>NUCLEOTIDE SEQUENCE</scope>
    <source>
        <strain evidence="2">WHS-Z9</strain>
    </source>
</reference>
<evidence type="ECO:0000256" key="1">
    <source>
        <dbReference type="SAM" id="Phobius"/>
    </source>
</evidence>
<dbReference type="EMBL" id="CP093443">
    <property type="protein sequence ID" value="UVI35737.1"/>
    <property type="molecule type" value="Genomic_DNA"/>
</dbReference>
<feature type="transmembrane region" description="Helical" evidence="1">
    <location>
        <begin position="13"/>
        <end position="33"/>
    </location>
</feature>
<name>A0ABY5SMP1_9MICO</name>